<feature type="transmembrane region" description="Helical" evidence="7">
    <location>
        <begin position="45"/>
        <end position="67"/>
    </location>
</feature>
<dbReference type="PANTHER" id="PTHR33508">
    <property type="entry name" value="UPF0056 MEMBRANE PROTEIN YHCE"/>
    <property type="match status" value="1"/>
</dbReference>
<dbReference type="EMBL" id="CP043506">
    <property type="protein sequence ID" value="QEO18259.1"/>
    <property type="molecule type" value="Genomic_DNA"/>
</dbReference>
<keyword evidence="3" id="KW-1003">Cell membrane</keyword>
<dbReference type="PANTHER" id="PTHR33508:SF1">
    <property type="entry name" value="UPF0056 MEMBRANE PROTEIN YHCE"/>
    <property type="match status" value="1"/>
</dbReference>
<comment type="subcellular location">
    <subcellularLocation>
        <location evidence="1 7">Cell membrane</location>
        <topology evidence="1 7">Multi-pass membrane protein</topology>
    </subcellularLocation>
</comment>
<evidence type="ECO:0000256" key="1">
    <source>
        <dbReference type="ARBA" id="ARBA00004651"/>
    </source>
</evidence>
<dbReference type="InterPro" id="IPR002771">
    <property type="entry name" value="Multi_antbiot-R_MarC"/>
</dbReference>
<dbReference type="Proteomes" id="UP000324536">
    <property type="component" value="Chromosome"/>
</dbReference>
<dbReference type="GO" id="GO:0005886">
    <property type="term" value="C:plasma membrane"/>
    <property type="evidence" value="ECO:0007669"/>
    <property type="project" value="UniProtKB-SubCell"/>
</dbReference>
<keyword evidence="9" id="KW-1185">Reference proteome</keyword>
<accession>A0A5C1YSP2</accession>
<protein>
    <recommendedName>
        <fullName evidence="7">UPF0056 membrane protein</fullName>
    </recommendedName>
</protein>
<name>A0A5C1YSP2_9PROT</name>
<keyword evidence="5 7" id="KW-1133">Transmembrane helix</keyword>
<gene>
    <name evidence="8" type="ORF">FLP30_11495</name>
</gene>
<dbReference type="KEGG" id="acek:FLP30_11495"/>
<evidence type="ECO:0000256" key="4">
    <source>
        <dbReference type="ARBA" id="ARBA00022692"/>
    </source>
</evidence>
<evidence type="ECO:0000256" key="5">
    <source>
        <dbReference type="ARBA" id="ARBA00022989"/>
    </source>
</evidence>
<feature type="transmembrane region" description="Helical" evidence="7">
    <location>
        <begin position="187"/>
        <end position="207"/>
    </location>
</feature>
<organism evidence="8 9">
    <name type="scientific">Acetobacter vaccinii</name>
    <dbReference type="NCBI Taxonomy" id="2592655"/>
    <lineage>
        <taxon>Bacteria</taxon>
        <taxon>Pseudomonadati</taxon>
        <taxon>Pseudomonadota</taxon>
        <taxon>Alphaproteobacteria</taxon>
        <taxon>Acetobacterales</taxon>
        <taxon>Acetobacteraceae</taxon>
        <taxon>Acetobacter</taxon>
    </lineage>
</organism>
<feature type="transmembrane region" description="Helical" evidence="7">
    <location>
        <begin position="73"/>
        <end position="90"/>
    </location>
</feature>
<evidence type="ECO:0000256" key="3">
    <source>
        <dbReference type="ARBA" id="ARBA00022475"/>
    </source>
</evidence>
<feature type="transmembrane region" description="Helical" evidence="7">
    <location>
        <begin position="6"/>
        <end position="33"/>
    </location>
</feature>
<evidence type="ECO:0000313" key="9">
    <source>
        <dbReference type="Proteomes" id="UP000324536"/>
    </source>
</evidence>
<dbReference type="RefSeq" id="WP_149279921.1">
    <property type="nucleotide sequence ID" value="NZ_CP043506.1"/>
</dbReference>
<proteinExistence type="inferred from homology"/>
<sequence>MDQTEFVKAIGTFLAIMNPFLSLPVFLAMTTGFSVSEQRKLATKITFFSAIMCAAILLAGTQIISFFGITIDQFRIAGGIVLAHIAWSMLSGKEIASHQGSTQEQDQVQALSGLAFYPMTFPLVVGPGTIATLIIYTSHTQQSEKLAVAGIVGAILLLLFGVLFFASEFGKVLSDTMRVITTRLMGMILLAISVGMVTSGIKAVFALH</sequence>
<keyword evidence="6 7" id="KW-0472">Membrane</keyword>
<feature type="transmembrane region" description="Helical" evidence="7">
    <location>
        <begin position="147"/>
        <end position="166"/>
    </location>
</feature>
<dbReference type="Pfam" id="PF01914">
    <property type="entry name" value="MarC"/>
    <property type="match status" value="1"/>
</dbReference>
<comment type="similarity">
    <text evidence="2 7">Belongs to the UPF0056 (MarC) family.</text>
</comment>
<evidence type="ECO:0000256" key="7">
    <source>
        <dbReference type="RuleBase" id="RU362048"/>
    </source>
</evidence>
<reference evidence="8 9" key="1">
    <citation type="submission" date="2019-09" db="EMBL/GenBank/DDBJ databases">
        <title>Genome sequencing of strain KACC 21233.</title>
        <authorList>
            <person name="Heo J."/>
            <person name="Kim S.-J."/>
            <person name="Kim J.-S."/>
            <person name="Hong S.-B."/>
            <person name="Kwon S.-W."/>
        </authorList>
    </citation>
    <scope>NUCLEOTIDE SEQUENCE [LARGE SCALE GENOMIC DNA]</scope>
    <source>
        <strain evidence="8 9">KACC 21233</strain>
    </source>
</reference>
<dbReference type="AlphaFoldDB" id="A0A5C1YSP2"/>
<evidence type="ECO:0000256" key="6">
    <source>
        <dbReference type="ARBA" id="ARBA00023136"/>
    </source>
</evidence>
<dbReference type="NCBIfam" id="TIGR00427">
    <property type="entry name" value="NAAT family transporter"/>
    <property type="match status" value="1"/>
</dbReference>
<keyword evidence="4 7" id="KW-0812">Transmembrane</keyword>
<dbReference type="OrthoDB" id="21094at2"/>
<evidence type="ECO:0000256" key="2">
    <source>
        <dbReference type="ARBA" id="ARBA00009784"/>
    </source>
</evidence>
<evidence type="ECO:0000313" key="8">
    <source>
        <dbReference type="EMBL" id="QEO18259.1"/>
    </source>
</evidence>
<feature type="transmembrane region" description="Helical" evidence="7">
    <location>
        <begin position="111"/>
        <end position="135"/>
    </location>
</feature>